<evidence type="ECO:0000313" key="16">
    <source>
        <dbReference type="EMBL" id="TEW64536.1"/>
    </source>
</evidence>
<dbReference type="NCBIfam" id="TIGR02482">
    <property type="entry name" value="PFKA_ATP"/>
    <property type="match status" value="1"/>
</dbReference>
<dbReference type="InterPro" id="IPR000023">
    <property type="entry name" value="Phosphofructokinase_dom"/>
</dbReference>
<dbReference type="Gene3D" id="3.40.50.460">
    <property type="entry name" value="Phosphofructokinase domain"/>
    <property type="match status" value="1"/>
</dbReference>
<sequence length="329" mass="35414">MMQKIKKIAVLTSGGDAPGMNPCIRAVVRTAIYNGLQVAGIRQGYQGLIDNNMYDMNTRSVSNILNLGGTILKTARCLPFRTDEGMEIAYQNLKASGIDGIVVIGGDGTFTGALRFSRKYPDIAVIGVPGTIDNDLYGSTYTLGFDTATNTVIEAIDKIRDTADAHDRLFFIEVMGRDSGAIALRAGISCGAEAILLPERDTAIDHLIENLKAGQYNKKSSSIVIVAEGDKCGGAYDLAEAVKKQIKFYDIKVTILGHLQRGGSPSAFDRILGSRLGFAAVNAMINGATQMMVGLEANHIKLTSLEEALTQHQFKLEDDLMQMADILSI</sequence>
<reference evidence="16 17" key="1">
    <citation type="journal article" date="2016" name="Int. J. Syst. Evol. Microbiol.">
        <title>Proposal of Mucilaginibacter phyllosphaerae sp. nov. isolated from the phyllosphere of Galium album.</title>
        <authorList>
            <person name="Aydogan E.L."/>
            <person name="Busse H.J."/>
            <person name="Moser G."/>
            <person name="Muller C."/>
            <person name="Kampfer P."/>
            <person name="Glaeser S.P."/>
        </authorList>
    </citation>
    <scope>NUCLEOTIDE SEQUENCE [LARGE SCALE GENOMIC DNA]</scope>
    <source>
        <strain evidence="16 17">PP-F2FG21</strain>
    </source>
</reference>
<dbReference type="GO" id="GO:0005945">
    <property type="term" value="C:6-phosphofructokinase complex"/>
    <property type="evidence" value="ECO:0007669"/>
    <property type="project" value="TreeGrafter"/>
</dbReference>
<comment type="subunit">
    <text evidence="14">Homotetramer.</text>
</comment>
<dbReference type="GO" id="GO:0030388">
    <property type="term" value="P:fructose 1,6-bisphosphate metabolic process"/>
    <property type="evidence" value="ECO:0007669"/>
    <property type="project" value="TreeGrafter"/>
</dbReference>
<dbReference type="OrthoDB" id="9802503at2"/>
<gene>
    <name evidence="14 16" type="primary">pfkA</name>
    <name evidence="16" type="ORF">E2R65_16065</name>
</gene>
<dbReference type="PRINTS" id="PR00476">
    <property type="entry name" value="PHFRCTKINASE"/>
</dbReference>
<dbReference type="Pfam" id="PF00365">
    <property type="entry name" value="PFK"/>
    <property type="match status" value="1"/>
</dbReference>
<accession>A0A4Y8A819</accession>
<keyword evidence="7 14" id="KW-0479">Metal-binding</keyword>
<dbReference type="AlphaFoldDB" id="A0A4Y8A819"/>
<dbReference type="GO" id="GO:0005524">
    <property type="term" value="F:ATP binding"/>
    <property type="evidence" value="ECO:0007669"/>
    <property type="project" value="UniProtKB-UniRule"/>
</dbReference>
<evidence type="ECO:0000256" key="9">
    <source>
        <dbReference type="ARBA" id="ARBA00022777"/>
    </source>
</evidence>
<feature type="binding site" description="in other chain" evidence="14">
    <location>
        <begin position="175"/>
        <end position="177"/>
    </location>
    <ligand>
        <name>substrate</name>
        <note>ligand shared between dimeric partners</note>
    </ligand>
</feature>
<keyword evidence="5 14" id="KW-0021">Allosteric enzyme</keyword>
<dbReference type="GO" id="GO:0016208">
    <property type="term" value="F:AMP binding"/>
    <property type="evidence" value="ECO:0007669"/>
    <property type="project" value="TreeGrafter"/>
</dbReference>
<evidence type="ECO:0000256" key="8">
    <source>
        <dbReference type="ARBA" id="ARBA00022741"/>
    </source>
</evidence>
<evidence type="ECO:0000256" key="1">
    <source>
        <dbReference type="ARBA" id="ARBA00001946"/>
    </source>
</evidence>
<dbReference type="InterPro" id="IPR012828">
    <property type="entry name" value="PFKA_ATP_prok"/>
</dbReference>
<evidence type="ECO:0000256" key="7">
    <source>
        <dbReference type="ARBA" id="ARBA00022723"/>
    </source>
</evidence>
<dbReference type="GO" id="GO:0006002">
    <property type="term" value="P:fructose 6-phosphate metabolic process"/>
    <property type="evidence" value="ECO:0007669"/>
    <property type="project" value="UniProtKB-UniRule"/>
</dbReference>
<evidence type="ECO:0000256" key="12">
    <source>
        <dbReference type="ARBA" id="ARBA00023152"/>
    </source>
</evidence>
<evidence type="ECO:0000256" key="2">
    <source>
        <dbReference type="ARBA" id="ARBA00004496"/>
    </source>
</evidence>
<feature type="binding site" evidence="14">
    <location>
        <position position="15"/>
    </location>
    <ligand>
        <name>ATP</name>
        <dbReference type="ChEBI" id="CHEBI:30616"/>
    </ligand>
</feature>
<keyword evidence="9 14" id="KW-0418">Kinase</keyword>
<feature type="binding site" evidence="14">
    <location>
        <begin position="76"/>
        <end position="77"/>
    </location>
    <ligand>
        <name>ATP</name>
        <dbReference type="ChEBI" id="CHEBI:30616"/>
    </ligand>
</feature>
<dbReference type="PANTHER" id="PTHR13697">
    <property type="entry name" value="PHOSPHOFRUCTOKINASE"/>
    <property type="match status" value="1"/>
</dbReference>
<dbReference type="InterPro" id="IPR015912">
    <property type="entry name" value="Phosphofructokinase_CS"/>
</dbReference>
<feature type="binding site" evidence="14">
    <location>
        <position position="107"/>
    </location>
    <ligand>
        <name>Mg(2+)</name>
        <dbReference type="ChEBI" id="CHEBI:18420"/>
        <note>catalytic</note>
    </ligand>
</feature>
<dbReference type="Proteomes" id="UP000297248">
    <property type="component" value="Unassembled WGS sequence"/>
</dbReference>
<evidence type="ECO:0000256" key="3">
    <source>
        <dbReference type="ARBA" id="ARBA00004679"/>
    </source>
</evidence>
<comment type="function">
    <text evidence="14">Catalyzes the phosphorylation of D-fructose 6-phosphate to fructose 1,6-bisphosphate by ATP, the first committing step of glycolysis.</text>
</comment>
<protein>
    <recommendedName>
        <fullName evidence="14">ATP-dependent 6-phosphofructokinase</fullName>
        <shortName evidence="14">ATP-PFK</shortName>
        <shortName evidence="14">Phosphofructokinase</shortName>
        <ecNumber evidence="14">2.7.1.11</ecNumber>
    </recommendedName>
    <alternativeName>
        <fullName evidence="14">Phosphohexokinase</fullName>
    </alternativeName>
</protein>
<dbReference type="SUPFAM" id="SSF53784">
    <property type="entry name" value="Phosphofructokinase"/>
    <property type="match status" value="1"/>
</dbReference>
<comment type="catalytic activity">
    <reaction evidence="13 14">
        <text>beta-D-fructose 6-phosphate + ATP = beta-D-fructose 1,6-bisphosphate + ADP + H(+)</text>
        <dbReference type="Rhea" id="RHEA:16109"/>
        <dbReference type="ChEBI" id="CHEBI:15378"/>
        <dbReference type="ChEBI" id="CHEBI:30616"/>
        <dbReference type="ChEBI" id="CHEBI:32966"/>
        <dbReference type="ChEBI" id="CHEBI:57634"/>
        <dbReference type="ChEBI" id="CHEBI:456216"/>
        <dbReference type="EC" id="2.7.1.11"/>
    </reaction>
</comment>
<dbReference type="InterPro" id="IPR035966">
    <property type="entry name" value="PKF_sf"/>
</dbReference>
<evidence type="ECO:0000259" key="15">
    <source>
        <dbReference type="Pfam" id="PF00365"/>
    </source>
</evidence>
<dbReference type="FunFam" id="3.40.50.460:FF:000002">
    <property type="entry name" value="ATP-dependent 6-phosphofructokinase"/>
    <property type="match status" value="1"/>
</dbReference>
<dbReference type="PIRSF" id="PIRSF000532">
    <property type="entry name" value="ATP_PFK_prok"/>
    <property type="match status" value="1"/>
</dbReference>
<evidence type="ECO:0000256" key="5">
    <source>
        <dbReference type="ARBA" id="ARBA00022533"/>
    </source>
</evidence>
<evidence type="ECO:0000256" key="14">
    <source>
        <dbReference type="HAMAP-Rule" id="MF_00339"/>
    </source>
</evidence>
<dbReference type="GO" id="GO:0048029">
    <property type="term" value="F:monosaccharide binding"/>
    <property type="evidence" value="ECO:0007669"/>
    <property type="project" value="TreeGrafter"/>
</dbReference>
<evidence type="ECO:0000313" key="17">
    <source>
        <dbReference type="Proteomes" id="UP000297248"/>
    </source>
</evidence>
<organism evidence="16 17">
    <name type="scientific">Mucilaginibacter phyllosphaerae</name>
    <dbReference type="NCBI Taxonomy" id="1812349"/>
    <lineage>
        <taxon>Bacteria</taxon>
        <taxon>Pseudomonadati</taxon>
        <taxon>Bacteroidota</taxon>
        <taxon>Sphingobacteriia</taxon>
        <taxon>Sphingobacteriales</taxon>
        <taxon>Sphingobacteriaceae</taxon>
        <taxon>Mucilaginibacter</taxon>
    </lineage>
</organism>
<keyword evidence="12 14" id="KW-0324">Glycolysis</keyword>
<dbReference type="GO" id="GO:0003872">
    <property type="term" value="F:6-phosphofructokinase activity"/>
    <property type="evidence" value="ECO:0007669"/>
    <property type="project" value="UniProtKB-UniRule"/>
</dbReference>
<feature type="binding site" description="in other chain" evidence="14">
    <location>
        <begin position="258"/>
        <end position="261"/>
    </location>
    <ligand>
        <name>substrate</name>
        <note>ligand shared between dimeric partners</note>
    </ligand>
</feature>
<feature type="binding site" evidence="14">
    <location>
        <position position="252"/>
    </location>
    <ligand>
        <name>substrate</name>
        <note>ligand shared between dimeric partners</note>
    </ligand>
</feature>
<feature type="binding site" description="in other chain" evidence="14">
    <location>
        <begin position="219"/>
        <end position="221"/>
    </location>
    <ligand>
        <name>ADP</name>
        <dbReference type="ChEBI" id="CHEBI:456216"/>
        <note>allosteric activator; ligand shared between dimeric partners</note>
    </ligand>
</feature>
<feature type="binding site" description="in other chain" evidence="14">
    <location>
        <begin position="191"/>
        <end position="193"/>
    </location>
    <ligand>
        <name>ADP</name>
        <dbReference type="ChEBI" id="CHEBI:456216"/>
        <note>allosteric activator; ligand shared between dimeric partners</note>
    </ligand>
</feature>
<feature type="binding site" evidence="14">
    <location>
        <begin position="106"/>
        <end position="109"/>
    </location>
    <ligand>
        <name>ATP</name>
        <dbReference type="ChEBI" id="CHEBI:30616"/>
    </ligand>
</feature>
<comment type="caution">
    <text evidence="16">The sequence shown here is derived from an EMBL/GenBank/DDBJ whole genome shotgun (WGS) entry which is preliminary data.</text>
</comment>
<dbReference type="Gene3D" id="3.40.50.450">
    <property type="match status" value="1"/>
</dbReference>
<evidence type="ECO:0000256" key="4">
    <source>
        <dbReference type="ARBA" id="ARBA00022490"/>
    </source>
</evidence>
<keyword evidence="11 14" id="KW-0460">Magnesium</keyword>
<dbReference type="InterPro" id="IPR022953">
    <property type="entry name" value="ATP_PFK"/>
</dbReference>
<dbReference type="GO" id="GO:0061621">
    <property type="term" value="P:canonical glycolysis"/>
    <property type="evidence" value="ECO:0007669"/>
    <property type="project" value="TreeGrafter"/>
</dbReference>
<feature type="binding site" evidence="14">
    <location>
        <position position="168"/>
    </location>
    <ligand>
        <name>substrate</name>
        <note>ligand shared between dimeric partners</note>
    </ligand>
</feature>
<dbReference type="PANTHER" id="PTHR13697:SF4">
    <property type="entry name" value="ATP-DEPENDENT 6-PHOSPHOFRUCTOKINASE"/>
    <property type="match status" value="1"/>
</dbReference>
<dbReference type="GO" id="GO:0046872">
    <property type="term" value="F:metal ion binding"/>
    <property type="evidence" value="ECO:0007669"/>
    <property type="project" value="UniProtKB-KW"/>
</dbReference>
<evidence type="ECO:0000256" key="6">
    <source>
        <dbReference type="ARBA" id="ARBA00022679"/>
    </source>
</evidence>
<feature type="binding site" description="in other chain" evidence="14">
    <location>
        <position position="160"/>
    </location>
    <ligand>
        <name>ADP</name>
        <dbReference type="ChEBI" id="CHEBI:456216"/>
        <note>allosteric activator; ligand shared between dimeric partners</note>
    </ligand>
</feature>
<feature type="binding site" description="in other chain" evidence="14">
    <location>
        <begin position="131"/>
        <end position="133"/>
    </location>
    <ligand>
        <name>substrate</name>
        <note>ligand shared between dimeric partners</note>
    </ligand>
</feature>
<proteinExistence type="inferred from homology"/>
<comment type="cofactor">
    <cofactor evidence="1 14">
        <name>Mg(2+)</name>
        <dbReference type="ChEBI" id="CHEBI:18420"/>
    </cofactor>
</comment>
<feature type="binding site" evidence="14">
    <location>
        <begin position="25"/>
        <end position="29"/>
    </location>
    <ligand>
        <name>ADP</name>
        <dbReference type="ChEBI" id="CHEBI:456216"/>
        <note>allosteric activator; ligand shared between dimeric partners</note>
    </ligand>
</feature>
<comment type="similarity">
    <text evidence="14">Belongs to the phosphofructokinase type A (PFKA) family. ATP-dependent PFK group I subfamily. Prokaryotic clade 'B1' sub-subfamily.</text>
</comment>
<comment type="subcellular location">
    <subcellularLocation>
        <location evidence="2 14">Cytoplasm</location>
    </subcellularLocation>
</comment>
<keyword evidence="4 14" id="KW-0963">Cytoplasm</keyword>
<evidence type="ECO:0000256" key="10">
    <source>
        <dbReference type="ARBA" id="ARBA00022840"/>
    </source>
</evidence>
<feature type="active site" description="Proton acceptor" evidence="14">
    <location>
        <position position="133"/>
    </location>
</feature>
<comment type="activity regulation">
    <text evidence="14">Allosterically activated by ADP and other diphosphonucleosides, and allosterically inhibited by phosphoenolpyruvate.</text>
</comment>
<dbReference type="PROSITE" id="PS00433">
    <property type="entry name" value="PHOSPHOFRUCTOKINASE"/>
    <property type="match status" value="1"/>
</dbReference>
<dbReference type="GO" id="GO:0070095">
    <property type="term" value="F:fructose-6-phosphate binding"/>
    <property type="evidence" value="ECO:0007669"/>
    <property type="project" value="TreeGrafter"/>
</dbReference>
<dbReference type="UniPathway" id="UPA00109">
    <property type="reaction ID" value="UER00182"/>
</dbReference>
<dbReference type="EMBL" id="SNQG01000006">
    <property type="protein sequence ID" value="TEW64536.1"/>
    <property type="molecule type" value="Genomic_DNA"/>
</dbReference>
<dbReference type="InterPro" id="IPR012003">
    <property type="entry name" value="ATP_PFK_prok-type"/>
</dbReference>
<comment type="pathway">
    <text evidence="3 14">Carbohydrate degradation; glycolysis; D-glyceraldehyde 3-phosphate and glycerone phosphate from D-glucose: step 3/4.</text>
</comment>
<dbReference type="NCBIfam" id="NF002872">
    <property type="entry name" value="PRK03202.1"/>
    <property type="match status" value="1"/>
</dbReference>
<keyword evidence="6 14" id="KW-0808">Transferase</keyword>
<feature type="domain" description="Phosphofructokinase" evidence="15">
    <location>
        <begin position="7"/>
        <end position="283"/>
    </location>
</feature>
<evidence type="ECO:0000256" key="13">
    <source>
        <dbReference type="ARBA" id="ARBA00048070"/>
    </source>
</evidence>
<dbReference type="EC" id="2.7.1.11" evidence="14"/>
<keyword evidence="10 14" id="KW-0067">ATP-binding</keyword>
<dbReference type="HAMAP" id="MF_00339">
    <property type="entry name" value="Phosphofructokinase_I_B1"/>
    <property type="match status" value="1"/>
</dbReference>
<evidence type="ECO:0000256" key="11">
    <source>
        <dbReference type="ARBA" id="ARBA00022842"/>
    </source>
</evidence>
<feature type="binding site" description="in other chain" evidence="14">
    <location>
        <position position="228"/>
    </location>
    <ligand>
        <name>substrate</name>
        <note>ligand shared between dimeric partners</note>
    </ligand>
</feature>
<comment type="caution">
    <text evidence="14">Lacks conserved residue(s) required for the propagation of feature annotation.</text>
</comment>
<keyword evidence="8 14" id="KW-0547">Nucleotide-binding</keyword>
<name>A0A4Y8A819_9SPHI</name>
<dbReference type="GO" id="GO:0042802">
    <property type="term" value="F:identical protein binding"/>
    <property type="evidence" value="ECO:0007669"/>
    <property type="project" value="TreeGrafter"/>
</dbReference>